<keyword evidence="2" id="KW-1185">Reference proteome</keyword>
<dbReference type="EMBL" id="JAROBZ020000004">
    <property type="protein sequence ID" value="MFB3171030.1"/>
    <property type="molecule type" value="Genomic_DNA"/>
</dbReference>
<dbReference type="RefSeq" id="WP_306075171.1">
    <property type="nucleotide sequence ID" value="NZ_JAROBZ020000004.1"/>
</dbReference>
<accession>A0ABV4Z1R1</accession>
<organism evidence="1 2">
    <name type="scientific">Neobacillus driksii</name>
    <dbReference type="NCBI Taxonomy" id="3035913"/>
    <lineage>
        <taxon>Bacteria</taxon>
        <taxon>Bacillati</taxon>
        <taxon>Bacillota</taxon>
        <taxon>Bacilli</taxon>
        <taxon>Bacillales</taxon>
        <taxon>Bacillaceae</taxon>
        <taxon>Neobacillus</taxon>
    </lineage>
</organism>
<sequence length="425" mass="44960">MSSRIMINTDIVNSSITDLNHSRSKLVSTQNGIAALRGSIDPKILNQRGIGSRLAGISRDLDSVDDMVSQFKTFTSTSVEKYSRAEAQVNKKAHELIAESNLVKQALDAHMPSDLFEFYNNTVGRYEDLLHGLQYSAGAGIMHLLGFKYAELDGLLRRFDLADDVLIGKYKLPVGSVIKGIEKSKLNFLARLMVSPYGALRYKNNPLSELIYKRFSNFFPSDIANFGNNVTSLKQALQQGGTTLKNGFSIVKDHAGGILNSGLKVVKSNAILAGVITAGTEAIGASIKISENYSIYSGDVEKLKVENAKVVGAAVWKTGVVTTTSVGGAVIGGAVGTLIGGPVGTVVGASIGGFIGSWAGDVIAGKTSALAENVAVHFKDQIHTVTDGVRSGVDKVKEGFNDVKNATGDLVDGTKKLFGSLSLGG</sequence>
<evidence type="ECO:0000313" key="1">
    <source>
        <dbReference type="EMBL" id="MFB3171030.1"/>
    </source>
</evidence>
<name>A0ABV4Z1R1_9BACI</name>
<protein>
    <recommendedName>
        <fullName evidence="3">LXG domain-containing protein</fullName>
    </recommendedName>
</protein>
<reference evidence="1 2" key="1">
    <citation type="submission" date="2024-05" db="EMBL/GenBank/DDBJ databases">
        <authorList>
            <person name="Venkateswaran K."/>
        </authorList>
    </citation>
    <scope>NUCLEOTIDE SEQUENCE [LARGE SCALE GENOMIC DNA]</scope>
    <source>
        <strain evidence="1 2">179-C4-2-HS</strain>
    </source>
</reference>
<proteinExistence type="predicted"/>
<evidence type="ECO:0000313" key="2">
    <source>
        <dbReference type="Proteomes" id="UP001241748"/>
    </source>
</evidence>
<gene>
    <name evidence="1" type="ORF">P5G62_028470</name>
</gene>
<dbReference type="Proteomes" id="UP001241748">
    <property type="component" value="Unassembled WGS sequence"/>
</dbReference>
<evidence type="ECO:0008006" key="3">
    <source>
        <dbReference type="Google" id="ProtNLM"/>
    </source>
</evidence>
<comment type="caution">
    <text evidence="1">The sequence shown here is derived from an EMBL/GenBank/DDBJ whole genome shotgun (WGS) entry which is preliminary data.</text>
</comment>